<dbReference type="Proteomes" id="UP000186894">
    <property type="component" value="Unassembled WGS sequence"/>
</dbReference>
<reference evidence="6 7" key="1">
    <citation type="submission" date="2016-09" db="EMBL/GenBank/DDBJ databases">
        <title>Rhizobium oryziradicis sp. nov., isolated from the root of rice.</title>
        <authorList>
            <person name="Zhao J."/>
            <person name="Zhang X."/>
        </authorList>
    </citation>
    <scope>NUCLEOTIDE SEQUENCE [LARGE SCALE GENOMIC DNA]</scope>
    <source>
        <strain evidence="6 7">N19</strain>
    </source>
</reference>
<dbReference type="PANTHER" id="PTHR30055:SF234">
    <property type="entry name" value="HTH-TYPE TRANSCRIPTIONAL REGULATOR BETI"/>
    <property type="match status" value="1"/>
</dbReference>
<sequence length="198" mass="21626">MVLPHTSEKPQEPTRDRILHHALMRFSNQSYDRTGLREIATDAGVDVALVHRSFGSKEKLFAECVRASIALGGLTKTGPGALDEFFADAIKPREEGEWQPIDIVVHSFSSEDAARVLREVAMELVIDPLVKASPHGSPVKIALSTSLLFGFAIMRDIIGVEVLKAADEDELAKLLGRAKDALNRDDAPSEENNSGQIQ</sequence>
<dbReference type="InterPro" id="IPR050109">
    <property type="entry name" value="HTH-type_TetR-like_transc_reg"/>
</dbReference>
<dbReference type="RefSeq" id="WP_075641685.1">
    <property type="nucleotide sequence ID" value="NZ_MKIM01000032.1"/>
</dbReference>
<keyword evidence="1" id="KW-0805">Transcription regulation</keyword>
<dbReference type="InterPro" id="IPR041678">
    <property type="entry name" value="TetR_C_16"/>
</dbReference>
<evidence type="ECO:0000313" key="7">
    <source>
        <dbReference type="Proteomes" id="UP000186894"/>
    </source>
</evidence>
<dbReference type="PANTHER" id="PTHR30055">
    <property type="entry name" value="HTH-TYPE TRANSCRIPTIONAL REGULATOR RUTR"/>
    <property type="match status" value="1"/>
</dbReference>
<accession>A0A1Q8ZL52</accession>
<evidence type="ECO:0000256" key="1">
    <source>
        <dbReference type="ARBA" id="ARBA00023015"/>
    </source>
</evidence>
<keyword evidence="7" id="KW-1185">Reference proteome</keyword>
<dbReference type="InterPro" id="IPR009057">
    <property type="entry name" value="Homeodomain-like_sf"/>
</dbReference>
<dbReference type="Pfam" id="PF00440">
    <property type="entry name" value="TetR_N"/>
    <property type="match status" value="1"/>
</dbReference>
<dbReference type="InterPro" id="IPR001647">
    <property type="entry name" value="HTH_TetR"/>
</dbReference>
<keyword evidence="2 4" id="KW-0238">DNA-binding</keyword>
<organism evidence="6 7">
    <name type="scientific">Rhizobium oryziradicis</name>
    <dbReference type="NCBI Taxonomy" id="1867956"/>
    <lineage>
        <taxon>Bacteria</taxon>
        <taxon>Pseudomonadati</taxon>
        <taxon>Pseudomonadota</taxon>
        <taxon>Alphaproteobacteria</taxon>
        <taxon>Hyphomicrobiales</taxon>
        <taxon>Rhizobiaceae</taxon>
        <taxon>Rhizobium/Agrobacterium group</taxon>
        <taxon>Rhizobium</taxon>
    </lineage>
</organism>
<protein>
    <recommendedName>
        <fullName evidence="5">HTH tetR-type domain-containing protein</fullName>
    </recommendedName>
</protein>
<evidence type="ECO:0000256" key="3">
    <source>
        <dbReference type="ARBA" id="ARBA00023163"/>
    </source>
</evidence>
<dbReference type="Pfam" id="PF17920">
    <property type="entry name" value="TetR_C_16"/>
    <property type="match status" value="1"/>
</dbReference>
<comment type="caution">
    <text evidence="6">The sequence shown here is derived from an EMBL/GenBank/DDBJ whole genome shotgun (WGS) entry which is preliminary data.</text>
</comment>
<dbReference type="GO" id="GO:0000976">
    <property type="term" value="F:transcription cis-regulatory region binding"/>
    <property type="evidence" value="ECO:0007669"/>
    <property type="project" value="TreeGrafter"/>
</dbReference>
<dbReference type="GO" id="GO:0003700">
    <property type="term" value="F:DNA-binding transcription factor activity"/>
    <property type="evidence" value="ECO:0007669"/>
    <property type="project" value="TreeGrafter"/>
</dbReference>
<feature type="domain" description="HTH tetR-type" evidence="5">
    <location>
        <begin position="12"/>
        <end position="72"/>
    </location>
</feature>
<feature type="DNA-binding region" description="H-T-H motif" evidence="4">
    <location>
        <begin position="35"/>
        <end position="54"/>
    </location>
</feature>
<dbReference type="STRING" id="1867956.BJF95_23350"/>
<name>A0A1Q8ZL52_9HYPH</name>
<evidence type="ECO:0000313" key="6">
    <source>
        <dbReference type="EMBL" id="OLP42528.1"/>
    </source>
</evidence>
<evidence type="ECO:0000256" key="2">
    <source>
        <dbReference type="ARBA" id="ARBA00023125"/>
    </source>
</evidence>
<gene>
    <name evidence="6" type="ORF">BJF95_23350</name>
</gene>
<dbReference type="OrthoDB" id="2356263at2"/>
<evidence type="ECO:0000259" key="5">
    <source>
        <dbReference type="PROSITE" id="PS50977"/>
    </source>
</evidence>
<keyword evidence="3" id="KW-0804">Transcription</keyword>
<dbReference type="PROSITE" id="PS50977">
    <property type="entry name" value="HTH_TETR_2"/>
    <property type="match status" value="1"/>
</dbReference>
<evidence type="ECO:0000256" key="4">
    <source>
        <dbReference type="PROSITE-ProRule" id="PRU00335"/>
    </source>
</evidence>
<dbReference type="SUPFAM" id="SSF46689">
    <property type="entry name" value="Homeodomain-like"/>
    <property type="match status" value="1"/>
</dbReference>
<dbReference type="AlphaFoldDB" id="A0A1Q8ZL52"/>
<dbReference type="InterPro" id="IPR036271">
    <property type="entry name" value="Tet_transcr_reg_TetR-rel_C_sf"/>
</dbReference>
<dbReference type="Gene3D" id="1.10.357.10">
    <property type="entry name" value="Tetracycline Repressor, domain 2"/>
    <property type="match status" value="1"/>
</dbReference>
<proteinExistence type="predicted"/>
<dbReference type="EMBL" id="MKIM01000032">
    <property type="protein sequence ID" value="OLP42528.1"/>
    <property type="molecule type" value="Genomic_DNA"/>
</dbReference>
<dbReference type="SUPFAM" id="SSF48498">
    <property type="entry name" value="Tetracyclin repressor-like, C-terminal domain"/>
    <property type="match status" value="1"/>
</dbReference>